<sequence>MAEIFPLFVSYQQLAVFNHSLDNPFNDWKPRHVSQGFSWRAESVSFRVPEGENYIVEVLQDSEVSALIGEPSRIILTPFLRIRDNSVTVGSITEENSILIDEAAKYQLSFELLRRGVYEEKEFEHGIRLRFVKEENPIFEIRKADDEMDASSELELVAQPAE</sequence>
<organism evidence="1 2">
    <name type="scientific">Agrobacterium bohemicum</name>
    <dbReference type="NCBI Taxonomy" id="2052828"/>
    <lineage>
        <taxon>Bacteria</taxon>
        <taxon>Pseudomonadati</taxon>
        <taxon>Pseudomonadota</taxon>
        <taxon>Alphaproteobacteria</taxon>
        <taxon>Hyphomicrobiales</taxon>
        <taxon>Rhizobiaceae</taxon>
        <taxon>Rhizobium/Agrobacterium group</taxon>
        <taxon>Agrobacterium</taxon>
    </lineage>
</organism>
<dbReference type="EMBL" id="LNUW01000035">
    <property type="protein sequence ID" value="KXG85090.1"/>
    <property type="molecule type" value="Genomic_DNA"/>
</dbReference>
<accession>A0A135P103</accession>
<gene>
    <name evidence="1" type="ORF">ATO67_10765</name>
</gene>
<dbReference type="STRING" id="2052828.ATO67_10765"/>
<dbReference type="Gene3D" id="2.60.34.30">
    <property type="entry name" value="Competence, DNA-entry nuclease inhibitor, ComJ"/>
    <property type="match status" value="1"/>
</dbReference>
<dbReference type="AlphaFoldDB" id="A0A135P103"/>
<proteinExistence type="predicted"/>
<dbReference type="InterPro" id="IPR038691">
    <property type="entry name" value="ComJ_sf"/>
</dbReference>
<comment type="caution">
    <text evidence="1">The sequence shown here is derived from an EMBL/GenBank/DDBJ whole genome shotgun (WGS) entry which is preliminary data.</text>
</comment>
<dbReference type="Proteomes" id="UP000070498">
    <property type="component" value="Unassembled WGS sequence"/>
</dbReference>
<evidence type="ECO:0000313" key="2">
    <source>
        <dbReference type="Proteomes" id="UP000070498"/>
    </source>
</evidence>
<name>A0A135P103_9HYPH</name>
<evidence type="ECO:0000313" key="1">
    <source>
        <dbReference type="EMBL" id="KXG85090.1"/>
    </source>
</evidence>
<reference evidence="1 2" key="1">
    <citation type="submission" date="2015-11" db="EMBL/GenBank/DDBJ databases">
        <title>Draft genome sequence of Agrobacterium sp. R89-1.</title>
        <authorList>
            <person name="Zahradnik J."/>
            <person name="Kyslikova E."/>
            <person name="Palyzova A."/>
            <person name="Kyslik P."/>
        </authorList>
    </citation>
    <scope>NUCLEOTIDE SEQUENCE [LARGE SCALE GENOMIC DNA]</scope>
    <source>
        <strain evidence="1 2">R89-1</strain>
    </source>
</reference>
<protein>
    <submittedName>
        <fullName evidence="1">Uncharacterized protein</fullName>
    </submittedName>
</protein>
<dbReference type="Pfam" id="PF11033">
    <property type="entry name" value="ComJ"/>
    <property type="match status" value="1"/>
</dbReference>
<dbReference type="RefSeq" id="WP_067648239.1">
    <property type="nucleotide sequence ID" value="NZ_KQ961027.1"/>
</dbReference>
<keyword evidence="2" id="KW-1185">Reference proteome</keyword>
<dbReference type="InterPro" id="IPR020354">
    <property type="entry name" value="Competence_nuclease_inhibitor"/>
</dbReference>